<reference evidence="2 3" key="1">
    <citation type="journal article" date="2013" name="BMC Genomics">
        <title>The miniature genome of a carnivorous plant Genlisea aurea contains a low number of genes and short non-coding sequences.</title>
        <authorList>
            <person name="Leushkin E.V."/>
            <person name="Sutormin R.A."/>
            <person name="Nabieva E.R."/>
            <person name="Penin A.A."/>
            <person name="Kondrashov A.S."/>
            <person name="Logacheva M.D."/>
        </authorList>
    </citation>
    <scope>NUCLEOTIDE SEQUENCE [LARGE SCALE GENOMIC DNA]</scope>
</reference>
<comment type="caution">
    <text evidence="2">The sequence shown here is derived from an EMBL/GenBank/DDBJ whole genome shotgun (WGS) entry which is preliminary data.</text>
</comment>
<feature type="region of interest" description="Disordered" evidence="1">
    <location>
        <begin position="1"/>
        <end position="45"/>
    </location>
</feature>
<feature type="non-terminal residue" evidence="2">
    <location>
        <position position="1"/>
    </location>
</feature>
<feature type="compositionally biased region" description="Basic and acidic residues" evidence="1">
    <location>
        <begin position="23"/>
        <end position="35"/>
    </location>
</feature>
<feature type="non-terminal residue" evidence="2">
    <location>
        <position position="109"/>
    </location>
</feature>
<accession>S8ECP2</accession>
<dbReference type="AlphaFoldDB" id="S8ECP2"/>
<evidence type="ECO:0000313" key="2">
    <source>
        <dbReference type="EMBL" id="EPS70322.1"/>
    </source>
</evidence>
<sequence>DEEWTLEHDNALQQQEEYDEDENGNREKDEVHDENMENQNFGLKPDERDLSHLMKNVVLGFDEGVEVEIPTDDSDNNLVPARELVGVPGSSFGVAEERGPAKGFSSEKQ</sequence>
<evidence type="ECO:0000256" key="1">
    <source>
        <dbReference type="SAM" id="MobiDB-lite"/>
    </source>
</evidence>
<organism evidence="2 3">
    <name type="scientific">Genlisea aurea</name>
    <dbReference type="NCBI Taxonomy" id="192259"/>
    <lineage>
        <taxon>Eukaryota</taxon>
        <taxon>Viridiplantae</taxon>
        <taxon>Streptophyta</taxon>
        <taxon>Embryophyta</taxon>
        <taxon>Tracheophyta</taxon>
        <taxon>Spermatophyta</taxon>
        <taxon>Magnoliopsida</taxon>
        <taxon>eudicotyledons</taxon>
        <taxon>Gunneridae</taxon>
        <taxon>Pentapetalae</taxon>
        <taxon>asterids</taxon>
        <taxon>lamiids</taxon>
        <taxon>Lamiales</taxon>
        <taxon>Lentibulariaceae</taxon>
        <taxon>Genlisea</taxon>
    </lineage>
</organism>
<keyword evidence="3" id="KW-1185">Reference proteome</keyword>
<dbReference type="Proteomes" id="UP000015453">
    <property type="component" value="Unassembled WGS sequence"/>
</dbReference>
<evidence type="ECO:0000313" key="3">
    <source>
        <dbReference type="Proteomes" id="UP000015453"/>
    </source>
</evidence>
<proteinExistence type="predicted"/>
<gene>
    <name evidence="2" type="ORF">M569_04439</name>
</gene>
<feature type="region of interest" description="Disordered" evidence="1">
    <location>
        <begin position="90"/>
        <end position="109"/>
    </location>
</feature>
<dbReference type="OrthoDB" id="1931055at2759"/>
<feature type="compositionally biased region" description="Basic and acidic residues" evidence="1">
    <location>
        <begin position="1"/>
        <end position="10"/>
    </location>
</feature>
<protein>
    <submittedName>
        <fullName evidence="2">Uncharacterized protein</fullName>
    </submittedName>
</protein>
<dbReference type="EMBL" id="AUSU01001727">
    <property type="protein sequence ID" value="EPS70322.1"/>
    <property type="molecule type" value="Genomic_DNA"/>
</dbReference>
<feature type="compositionally biased region" description="Basic and acidic residues" evidence="1">
    <location>
        <begin position="95"/>
        <end position="109"/>
    </location>
</feature>
<name>S8ECP2_9LAMI</name>